<protein>
    <submittedName>
        <fullName evidence="3">Uncharacterized protein LOC125316048</fullName>
    </submittedName>
</protein>
<evidence type="ECO:0000256" key="1">
    <source>
        <dbReference type="SAM" id="MobiDB-lite"/>
    </source>
</evidence>
<evidence type="ECO:0000313" key="3">
    <source>
        <dbReference type="RefSeq" id="XP_048138910.1"/>
    </source>
</evidence>
<dbReference type="RefSeq" id="XP_048138910.1">
    <property type="nucleotide sequence ID" value="XM_048282953.1"/>
</dbReference>
<feature type="region of interest" description="Disordered" evidence="1">
    <location>
        <begin position="1"/>
        <end position="45"/>
    </location>
</feature>
<gene>
    <name evidence="3" type="primary">LOC125316048</name>
</gene>
<keyword evidence="2" id="KW-1185">Reference proteome</keyword>
<dbReference type="Proteomes" id="UP000827889">
    <property type="component" value="Chromosome 7"/>
</dbReference>
<name>A0ABM3HQN8_9MYRT</name>
<dbReference type="GeneID" id="125316048"/>
<reference evidence="3" key="1">
    <citation type="submission" date="2025-08" db="UniProtKB">
        <authorList>
            <consortium name="RefSeq"/>
        </authorList>
    </citation>
    <scope>IDENTIFICATION</scope>
    <source>
        <tissue evidence="3">Leaf</tissue>
    </source>
</reference>
<evidence type="ECO:0000313" key="2">
    <source>
        <dbReference type="Proteomes" id="UP000827889"/>
    </source>
</evidence>
<accession>A0ABM3HQN8</accession>
<sequence>MRLDPPEEASSSGSVSDKHKPDPVNIKRTNLPKKKRKHGGDENSSVSGLFGYGSLVWESVPGRRIQWRPGEETCQLRGREIVSRRLEEAALLRVWFGGEGF</sequence>
<organism evidence="2 3">
    <name type="scientific">Rhodamnia argentea</name>
    <dbReference type="NCBI Taxonomy" id="178133"/>
    <lineage>
        <taxon>Eukaryota</taxon>
        <taxon>Viridiplantae</taxon>
        <taxon>Streptophyta</taxon>
        <taxon>Embryophyta</taxon>
        <taxon>Tracheophyta</taxon>
        <taxon>Spermatophyta</taxon>
        <taxon>Magnoliopsida</taxon>
        <taxon>eudicotyledons</taxon>
        <taxon>Gunneridae</taxon>
        <taxon>Pentapetalae</taxon>
        <taxon>rosids</taxon>
        <taxon>malvids</taxon>
        <taxon>Myrtales</taxon>
        <taxon>Myrtaceae</taxon>
        <taxon>Myrtoideae</taxon>
        <taxon>Myrteae</taxon>
        <taxon>Australasian group</taxon>
        <taxon>Rhodamnia</taxon>
    </lineage>
</organism>
<proteinExistence type="predicted"/>